<dbReference type="InterPro" id="IPR016181">
    <property type="entry name" value="Acyl_CoA_acyltransferase"/>
</dbReference>
<keyword evidence="1 4" id="KW-0808">Transferase</keyword>
<dbReference type="InterPro" id="IPR050680">
    <property type="entry name" value="YpeA/RimI_acetyltransf"/>
</dbReference>
<evidence type="ECO:0000313" key="5">
    <source>
        <dbReference type="Proteomes" id="UP001229081"/>
    </source>
</evidence>
<dbReference type="GO" id="GO:0016747">
    <property type="term" value="F:acyltransferase activity, transferring groups other than amino-acyl groups"/>
    <property type="evidence" value="ECO:0007669"/>
    <property type="project" value="InterPro"/>
</dbReference>
<dbReference type="Pfam" id="PF00583">
    <property type="entry name" value="Acetyltransf_1"/>
    <property type="match status" value="1"/>
</dbReference>
<dbReference type="PROSITE" id="PS51186">
    <property type="entry name" value="GNAT"/>
    <property type="match status" value="1"/>
</dbReference>
<name>A0A4R5WPJ1_9MYCO</name>
<dbReference type="Gene3D" id="3.40.630.30">
    <property type="match status" value="1"/>
</dbReference>
<dbReference type="EC" id="2.3.1.-" evidence="4"/>
<evidence type="ECO:0000256" key="1">
    <source>
        <dbReference type="ARBA" id="ARBA00022679"/>
    </source>
</evidence>
<comment type="caution">
    <text evidence="4">The sequence shown here is derived from an EMBL/GenBank/DDBJ whole genome shotgun (WGS) entry which is preliminary data.</text>
</comment>
<gene>
    <name evidence="4" type="ORF">QXL92_11475</name>
</gene>
<accession>A0A4R5WPJ1</accession>
<dbReference type="CDD" id="cd04301">
    <property type="entry name" value="NAT_SF"/>
    <property type="match status" value="1"/>
</dbReference>
<proteinExistence type="predicted"/>
<dbReference type="Proteomes" id="UP001229081">
    <property type="component" value="Unassembled WGS sequence"/>
</dbReference>
<organism evidence="4 5">
    <name type="scientific">Mycobacterium paragordonae</name>
    <dbReference type="NCBI Taxonomy" id="1389713"/>
    <lineage>
        <taxon>Bacteria</taxon>
        <taxon>Bacillati</taxon>
        <taxon>Actinomycetota</taxon>
        <taxon>Actinomycetes</taxon>
        <taxon>Mycobacteriales</taxon>
        <taxon>Mycobacteriaceae</taxon>
        <taxon>Mycobacterium</taxon>
    </lineage>
</organism>
<sequence>MDDVTFRRGTAAAADIETHLRICSADFWPPLDSRVDIRAYSAKLHSAATTYEAWHERDLVGLIAIYRNDDSGVAFVSSVSTTSTFRRSGLARELLSEALVHLDRDGYGPVELEVDSRSTAARNLYRSLDFIEVEETGGTIRMSRGIRAQQSKTFERTSGSDHVSD</sequence>
<evidence type="ECO:0000259" key="3">
    <source>
        <dbReference type="PROSITE" id="PS51186"/>
    </source>
</evidence>
<dbReference type="AlphaFoldDB" id="A0A4R5WPJ1"/>
<dbReference type="RefSeq" id="WP_065046650.1">
    <property type="nucleotide sequence ID" value="NZ_JAUFSA010000001.1"/>
</dbReference>
<keyword evidence="2 4" id="KW-0012">Acyltransferase</keyword>
<dbReference type="SUPFAM" id="SSF55729">
    <property type="entry name" value="Acyl-CoA N-acyltransferases (Nat)"/>
    <property type="match status" value="1"/>
</dbReference>
<dbReference type="InterPro" id="IPR000182">
    <property type="entry name" value="GNAT_dom"/>
</dbReference>
<protein>
    <submittedName>
        <fullName evidence="4">GNAT family N-acetyltransferase</fullName>
        <ecNumber evidence="4">2.3.1.-</ecNumber>
    </submittedName>
</protein>
<reference evidence="4" key="1">
    <citation type="submission" date="2023-06" db="EMBL/GenBank/DDBJ databases">
        <title>Identification of two novel mycobacterium reveal diversities and complexities of Mycobacterium gordonae clade.</title>
        <authorList>
            <person name="Matsumoto Y."/>
            <person name="Nakamura S."/>
            <person name="Motooka D."/>
            <person name="Fukushima K."/>
        </authorList>
    </citation>
    <scope>NUCLEOTIDE SEQUENCE</scope>
    <source>
        <strain evidence="4">TY812</strain>
    </source>
</reference>
<evidence type="ECO:0000256" key="2">
    <source>
        <dbReference type="ARBA" id="ARBA00023315"/>
    </source>
</evidence>
<dbReference type="EMBL" id="JAUFSA010000001">
    <property type="protein sequence ID" value="MDP7735362.1"/>
    <property type="molecule type" value="Genomic_DNA"/>
</dbReference>
<evidence type="ECO:0000313" key="4">
    <source>
        <dbReference type="EMBL" id="MDP7735362.1"/>
    </source>
</evidence>
<feature type="domain" description="N-acetyltransferase" evidence="3">
    <location>
        <begin position="4"/>
        <end position="147"/>
    </location>
</feature>
<dbReference type="PANTHER" id="PTHR43420">
    <property type="entry name" value="ACETYLTRANSFERASE"/>
    <property type="match status" value="1"/>
</dbReference>